<comment type="subcellular location">
    <subcellularLocation>
        <location evidence="9">Cytoplasm</location>
    </subcellularLocation>
</comment>
<feature type="binding site" evidence="9">
    <location>
        <position position="18"/>
    </location>
    <ligand>
        <name>ATP</name>
        <dbReference type="ChEBI" id="CHEBI:30616"/>
    </ligand>
</feature>
<dbReference type="AlphaFoldDB" id="A0A921DV70"/>
<keyword evidence="3 9" id="KW-0548">Nucleotidyltransferase</keyword>
<proteinExistence type="inferred from homology"/>
<keyword evidence="2 9" id="KW-0808">Transferase</keyword>
<dbReference type="HAMAP" id="MF_00151">
    <property type="entry name" value="PPAT_bact"/>
    <property type="match status" value="1"/>
</dbReference>
<dbReference type="NCBIfam" id="TIGR01510">
    <property type="entry name" value="coaD_prev_kdtB"/>
    <property type="match status" value="1"/>
</dbReference>
<evidence type="ECO:0000256" key="3">
    <source>
        <dbReference type="ARBA" id="ARBA00022695"/>
    </source>
</evidence>
<dbReference type="Proteomes" id="UP000774947">
    <property type="component" value="Unassembled WGS sequence"/>
</dbReference>
<keyword evidence="1 9" id="KW-0963">Cytoplasm</keyword>
<feature type="binding site" evidence="9">
    <location>
        <position position="89"/>
    </location>
    <ligand>
        <name>substrate</name>
    </ligand>
</feature>
<comment type="caution">
    <text evidence="11">The sequence shown here is derived from an EMBL/GenBank/DDBJ whole genome shotgun (WGS) entry which is preliminary data.</text>
</comment>
<evidence type="ECO:0000313" key="12">
    <source>
        <dbReference type="Proteomes" id="UP000774947"/>
    </source>
</evidence>
<dbReference type="GO" id="GO:0005737">
    <property type="term" value="C:cytoplasm"/>
    <property type="evidence" value="ECO:0007669"/>
    <property type="project" value="UniProtKB-SubCell"/>
</dbReference>
<evidence type="ECO:0000256" key="5">
    <source>
        <dbReference type="ARBA" id="ARBA00022840"/>
    </source>
</evidence>
<dbReference type="Pfam" id="PF01467">
    <property type="entry name" value="CTP_transf_like"/>
    <property type="match status" value="1"/>
</dbReference>
<comment type="pathway">
    <text evidence="9">Cofactor biosynthesis; coenzyme A biosynthesis; CoA from (R)-pantothenate: step 4/5.</text>
</comment>
<comment type="cofactor">
    <cofactor evidence="9">
        <name>Mg(2+)</name>
        <dbReference type="ChEBI" id="CHEBI:18420"/>
    </cofactor>
</comment>
<dbReference type="PRINTS" id="PR01020">
    <property type="entry name" value="LPSBIOSNTHSS"/>
</dbReference>
<dbReference type="InterPro" id="IPR001980">
    <property type="entry name" value="PPAT"/>
</dbReference>
<keyword evidence="5 9" id="KW-0067">ATP-binding</keyword>
<evidence type="ECO:0000256" key="8">
    <source>
        <dbReference type="ARBA" id="ARBA00029346"/>
    </source>
</evidence>
<dbReference type="InterPro" id="IPR004821">
    <property type="entry name" value="Cyt_trans-like"/>
</dbReference>
<feature type="binding site" evidence="9">
    <location>
        <begin position="125"/>
        <end position="131"/>
    </location>
    <ligand>
        <name>ATP</name>
        <dbReference type="ChEBI" id="CHEBI:30616"/>
    </ligand>
</feature>
<evidence type="ECO:0000256" key="9">
    <source>
        <dbReference type="HAMAP-Rule" id="MF_00151"/>
    </source>
</evidence>
<feature type="site" description="Transition state stabilizer" evidence="9">
    <location>
        <position position="18"/>
    </location>
</feature>
<keyword evidence="4 9" id="KW-0547">Nucleotide-binding</keyword>
<evidence type="ECO:0000256" key="7">
    <source>
        <dbReference type="ARBA" id="ARBA00022993"/>
    </source>
</evidence>
<protein>
    <recommendedName>
        <fullName evidence="9">Phosphopantetheine adenylyltransferase</fullName>
        <ecNumber evidence="9">2.7.7.3</ecNumber>
    </recommendedName>
    <alternativeName>
        <fullName evidence="9">Dephospho-CoA pyrophosphorylase</fullName>
    </alternativeName>
    <alternativeName>
        <fullName evidence="9">Pantetheine-phosphate adenylyltransferase</fullName>
        <shortName evidence="9">PPAT</shortName>
    </alternativeName>
</protein>
<comment type="similarity">
    <text evidence="9">Belongs to the bacterial CoaD family.</text>
</comment>
<feature type="binding site" evidence="9">
    <location>
        <begin position="90"/>
        <end position="92"/>
    </location>
    <ligand>
        <name>ATP</name>
        <dbReference type="ChEBI" id="CHEBI:30616"/>
    </ligand>
</feature>
<dbReference type="RefSeq" id="WP_270331247.1">
    <property type="nucleotide sequence ID" value="NZ_JAQEIC010000010.1"/>
</dbReference>
<dbReference type="EMBL" id="DYXY01000160">
    <property type="protein sequence ID" value="HJE15645.1"/>
    <property type="molecule type" value="Genomic_DNA"/>
</dbReference>
<keyword evidence="6 9" id="KW-0460">Magnesium</keyword>
<dbReference type="NCBIfam" id="TIGR00125">
    <property type="entry name" value="cyt_tran_rel"/>
    <property type="match status" value="1"/>
</dbReference>
<dbReference type="PANTHER" id="PTHR21342">
    <property type="entry name" value="PHOSPHOPANTETHEINE ADENYLYLTRANSFERASE"/>
    <property type="match status" value="1"/>
</dbReference>
<name>A0A921DV70_9LACO</name>
<evidence type="ECO:0000313" key="11">
    <source>
        <dbReference type="EMBL" id="HJE15645.1"/>
    </source>
</evidence>
<evidence type="ECO:0000256" key="4">
    <source>
        <dbReference type="ARBA" id="ARBA00022741"/>
    </source>
</evidence>
<sequence length="161" mass="17515">MSKVALFAGSFDPFTKGHLQILKKALAVFDEVVVAIMTNDSKHYLLTTDEKIQVVKEAVASLAGVRVIARPATLTTDLARQVGAQFLVRGLRNSADLEYETGIAQMNQTLAPEIQTIFLLADQDNSFVSSSMIKEVLVFGGDVSAFLTPTAIEILSRKLKD</sequence>
<keyword evidence="7 9" id="KW-0173">Coenzyme A biosynthesis</keyword>
<feature type="binding site" evidence="9">
    <location>
        <begin position="10"/>
        <end position="11"/>
    </location>
    <ligand>
        <name>ATP</name>
        <dbReference type="ChEBI" id="CHEBI:30616"/>
    </ligand>
</feature>
<dbReference type="GO" id="GO:0005524">
    <property type="term" value="F:ATP binding"/>
    <property type="evidence" value="ECO:0007669"/>
    <property type="project" value="UniProtKB-KW"/>
</dbReference>
<feature type="binding site" evidence="9">
    <location>
        <position position="75"/>
    </location>
    <ligand>
        <name>substrate</name>
    </ligand>
</feature>
<feature type="binding site" evidence="9">
    <location>
        <position position="42"/>
    </location>
    <ligand>
        <name>substrate</name>
    </ligand>
</feature>
<dbReference type="PANTHER" id="PTHR21342:SF1">
    <property type="entry name" value="PHOSPHOPANTETHEINE ADENYLYLTRANSFERASE"/>
    <property type="match status" value="1"/>
</dbReference>
<gene>
    <name evidence="9 11" type="primary">coaD</name>
    <name evidence="11" type="ORF">K8W17_06160</name>
</gene>
<evidence type="ECO:0000256" key="6">
    <source>
        <dbReference type="ARBA" id="ARBA00022842"/>
    </source>
</evidence>
<evidence type="ECO:0000256" key="1">
    <source>
        <dbReference type="ARBA" id="ARBA00022490"/>
    </source>
</evidence>
<dbReference type="EC" id="2.7.7.3" evidence="9"/>
<evidence type="ECO:0000259" key="10">
    <source>
        <dbReference type="Pfam" id="PF01467"/>
    </source>
</evidence>
<reference evidence="11" key="1">
    <citation type="journal article" date="2021" name="PeerJ">
        <title>Extensive microbial diversity within the chicken gut microbiome revealed by metagenomics and culture.</title>
        <authorList>
            <person name="Gilroy R."/>
            <person name="Ravi A."/>
            <person name="Getino M."/>
            <person name="Pursley I."/>
            <person name="Horton D.L."/>
            <person name="Alikhan N.F."/>
            <person name="Baker D."/>
            <person name="Gharbi K."/>
            <person name="Hall N."/>
            <person name="Watson M."/>
            <person name="Adriaenssens E.M."/>
            <person name="Foster-Nyarko E."/>
            <person name="Jarju S."/>
            <person name="Secka A."/>
            <person name="Antonio M."/>
            <person name="Oren A."/>
            <person name="Chaudhuri R.R."/>
            <person name="La Ragione R."/>
            <person name="Hildebrand F."/>
            <person name="Pallen M.J."/>
        </authorList>
    </citation>
    <scope>NUCLEOTIDE SEQUENCE</scope>
    <source>
        <strain evidence="11">CHK173-2119</strain>
    </source>
</reference>
<evidence type="ECO:0000256" key="2">
    <source>
        <dbReference type="ARBA" id="ARBA00022679"/>
    </source>
</evidence>
<dbReference type="SUPFAM" id="SSF52374">
    <property type="entry name" value="Nucleotidylyl transferase"/>
    <property type="match status" value="1"/>
</dbReference>
<comment type="function">
    <text evidence="9">Reversibly transfers an adenylyl group from ATP to 4'-phosphopantetheine, yielding dephospho-CoA (dPCoA) and pyrophosphate.</text>
</comment>
<dbReference type="GO" id="GO:0015937">
    <property type="term" value="P:coenzyme A biosynthetic process"/>
    <property type="evidence" value="ECO:0007669"/>
    <property type="project" value="UniProtKB-UniRule"/>
</dbReference>
<feature type="binding site" evidence="9">
    <location>
        <position position="100"/>
    </location>
    <ligand>
        <name>ATP</name>
        <dbReference type="ChEBI" id="CHEBI:30616"/>
    </ligand>
</feature>
<comment type="catalytic activity">
    <reaction evidence="8 9">
        <text>(R)-4'-phosphopantetheine + ATP + H(+) = 3'-dephospho-CoA + diphosphate</text>
        <dbReference type="Rhea" id="RHEA:19801"/>
        <dbReference type="ChEBI" id="CHEBI:15378"/>
        <dbReference type="ChEBI" id="CHEBI:30616"/>
        <dbReference type="ChEBI" id="CHEBI:33019"/>
        <dbReference type="ChEBI" id="CHEBI:57328"/>
        <dbReference type="ChEBI" id="CHEBI:61723"/>
        <dbReference type="EC" id="2.7.7.3"/>
    </reaction>
</comment>
<organism evidence="11 12">
    <name type="scientific">Lapidilactobacillus dextrinicus</name>
    <dbReference type="NCBI Taxonomy" id="51664"/>
    <lineage>
        <taxon>Bacteria</taxon>
        <taxon>Bacillati</taxon>
        <taxon>Bacillota</taxon>
        <taxon>Bacilli</taxon>
        <taxon>Lactobacillales</taxon>
        <taxon>Lactobacillaceae</taxon>
        <taxon>Lapidilactobacillus</taxon>
    </lineage>
</organism>
<dbReference type="Gene3D" id="3.40.50.620">
    <property type="entry name" value="HUPs"/>
    <property type="match status" value="1"/>
</dbReference>
<dbReference type="InterPro" id="IPR014729">
    <property type="entry name" value="Rossmann-like_a/b/a_fold"/>
</dbReference>
<feature type="domain" description="Cytidyltransferase-like" evidence="10">
    <location>
        <begin position="6"/>
        <end position="135"/>
    </location>
</feature>
<dbReference type="GO" id="GO:0004595">
    <property type="term" value="F:pantetheine-phosphate adenylyltransferase activity"/>
    <property type="evidence" value="ECO:0007669"/>
    <property type="project" value="UniProtKB-UniRule"/>
</dbReference>
<comment type="subunit">
    <text evidence="9">Homohexamer.</text>
</comment>
<accession>A0A921DV70</accession>
<reference evidence="11" key="2">
    <citation type="submission" date="2021-09" db="EMBL/GenBank/DDBJ databases">
        <authorList>
            <person name="Gilroy R."/>
        </authorList>
    </citation>
    <scope>NUCLEOTIDE SEQUENCE</scope>
    <source>
        <strain evidence="11">CHK173-2119</strain>
    </source>
</reference>
<feature type="binding site" evidence="9">
    <location>
        <position position="10"/>
    </location>
    <ligand>
        <name>substrate</name>
    </ligand>
</feature>